<comment type="caution">
    <text evidence="1">The sequence shown here is derived from an EMBL/GenBank/DDBJ whole genome shotgun (WGS) entry which is preliminary data.</text>
</comment>
<dbReference type="EMBL" id="CM042044">
    <property type="protein sequence ID" value="KAI3687173.1"/>
    <property type="molecule type" value="Genomic_DNA"/>
</dbReference>
<dbReference type="Proteomes" id="UP001056120">
    <property type="component" value="Linkage Group LG27"/>
</dbReference>
<organism evidence="1 2">
    <name type="scientific">Smallanthus sonchifolius</name>
    <dbReference type="NCBI Taxonomy" id="185202"/>
    <lineage>
        <taxon>Eukaryota</taxon>
        <taxon>Viridiplantae</taxon>
        <taxon>Streptophyta</taxon>
        <taxon>Embryophyta</taxon>
        <taxon>Tracheophyta</taxon>
        <taxon>Spermatophyta</taxon>
        <taxon>Magnoliopsida</taxon>
        <taxon>eudicotyledons</taxon>
        <taxon>Gunneridae</taxon>
        <taxon>Pentapetalae</taxon>
        <taxon>asterids</taxon>
        <taxon>campanulids</taxon>
        <taxon>Asterales</taxon>
        <taxon>Asteraceae</taxon>
        <taxon>Asteroideae</taxon>
        <taxon>Heliantheae alliance</taxon>
        <taxon>Millerieae</taxon>
        <taxon>Smallanthus</taxon>
    </lineage>
</organism>
<accession>A0ACB8YPF5</accession>
<evidence type="ECO:0000313" key="1">
    <source>
        <dbReference type="EMBL" id="KAI3687173.1"/>
    </source>
</evidence>
<reference evidence="2" key="1">
    <citation type="journal article" date="2022" name="Mol. Ecol. Resour.">
        <title>The genomes of chicory, endive, great burdock and yacon provide insights into Asteraceae palaeo-polyploidization history and plant inulin production.</title>
        <authorList>
            <person name="Fan W."/>
            <person name="Wang S."/>
            <person name="Wang H."/>
            <person name="Wang A."/>
            <person name="Jiang F."/>
            <person name="Liu H."/>
            <person name="Zhao H."/>
            <person name="Xu D."/>
            <person name="Zhang Y."/>
        </authorList>
    </citation>
    <scope>NUCLEOTIDE SEQUENCE [LARGE SCALE GENOMIC DNA]</scope>
    <source>
        <strain evidence="2">cv. Yunnan</strain>
    </source>
</reference>
<name>A0ACB8YPF5_9ASTR</name>
<gene>
    <name evidence="1" type="ORF">L1987_80866</name>
</gene>
<proteinExistence type="predicted"/>
<protein>
    <submittedName>
        <fullName evidence="1">Uncharacterized protein</fullName>
    </submittedName>
</protein>
<evidence type="ECO:0000313" key="2">
    <source>
        <dbReference type="Proteomes" id="UP001056120"/>
    </source>
</evidence>
<keyword evidence="2" id="KW-1185">Reference proteome</keyword>
<reference evidence="1 2" key="2">
    <citation type="journal article" date="2022" name="Mol. Ecol. Resour.">
        <title>The genomes of chicory, endive, great burdock and yacon provide insights into Asteraceae paleo-polyploidization history and plant inulin production.</title>
        <authorList>
            <person name="Fan W."/>
            <person name="Wang S."/>
            <person name="Wang H."/>
            <person name="Wang A."/>
            <person name="Jiang F."/>
            <person name="Liu H."/>
            <person name="Zhao H."/>
            <person name="Xu D."/>
            <person name="Zhang Y."/>
        </authorList>
    </citation>
    <scope>NUCLEOTIDE SEQUENCE [LARGE SCALE GENOMIC DNA]</scope>
    <source>
        <strain evidence="2">cv. Yunnan</strain>
        <tissue evidence="1">Leaves</tissue>
    </source>
</reference>
<sequence>MLAYGQKSRRIAGCVAIEAESHGLEIDLSSLGAMSTMVPTLPLPLGEPVSRLVYAFRLFAFLLDIKDVNICEKPSTSKAVNFPEKGARKHPTFSPFFTICDYSSSNQTELAKFAAIADMKEKAISRCAMFWIAKVFIWVGLVMCLLPGKRCFWFFPARGMNLVVGIRDTSKISSKISPSRKFLRWRFVLQKLICWLLLIARVLAISASGDWW</sequence>